<geneLocation type="plasmid" evidence="1 2">
    <name>pUW774mp</name>
</geneLocation>
<sequence>MVIRNLDLMKNFAQINMPIAPSKLLMKIVNLRKKKNTPHSIMRVSTNILPALGGRVNRSPLDAEHPQAAAAFPTQDTPPRHRLTRIMKVQPTH</sequence>
<protein>
    <submittedName>
        <fullName evidence="1">Uncharacterized protein</fullName>
    </submittedName>
</protein>
<proteinExistence type="predicted"/>
<dbReference type="AlphaFoldDB" id="A0AA92JW73"/>
<organism evidence="1 2">
    <name type="scientific">Ralstonia solanacearum</name>
    <name type="common">Pseudomonas solanacearum</name>
    <dbReference type="NCBI Taxonomy" id="305"/>
    <lineage>
        <taxon>Bacteria</taxon>
        <taxon>Pseudomonadati</taxon>
        <taxon>Pseudomonadota</taxon>
        <taxon>Betaproteobacteria</taxon>
        <taxon>Burkholderiales</taxon>
        <taxon>Burkholderiaceae</taxon>
        <taxon>Ralstonia</taxon>
        <taxon>Ralstonia solanacearum species complex</taxon>
    </lineage>
</organism>
<gene>
    <name evidence="1" type="ORF">HF909_19530</name>
</gene>
<name>A0AA92JW73_RALSL</name>
<reference evidence="2" key="1">
    <citation type="submission" date="2020-04" db="EMBL/GenBank/DDBJ databases">
        <title>Ralstonia solanacearum UW576, UW763, UW773, and UW774.</title>
        <authorList>
            <person name="Steidl O."/>
            <person name="Truchon A."/>
            <person name="Allen C."/>
        </authorList>
    </citation>
    <scope>NUCLEOTIDE SEQUENCE [LARGE SCALE GENOMIC DNA]</scope>
    <source>
        <strain evidence="2">UW774</strain>
        <plasmid evidence="2">pUW774mp</plasmid>
    </source>
</reference>
<dbReference type="EMBL" id="CP051170">
    <property type="protein sequence ID" value="QOK98645.1"/>
    <property type="molecule type" value="Genomic_DNA"/>
</dbReference>
<dbReference type="Proteomes" id="UP000593970">
    <property type="component" value="Plasmid pUW774mp"/>
</dbReference>
<evidence type="ECO:0000313" key="1">
    <source>
        <dbReference type="EMBL" id="QOK98645.1"/>
    </source>
</evidence>
<evidence type="ECO:0000313" key="2">
    <source>
        <dbReference type="Proteomes" id="UP000593970"/>
    </source>
</evidence>
<accession>A0AA92JW73</accession>
<keyword evidence="1" id="KW-0614">Plasmid</keyword>